<dbReference type="EMBL" id="BPFZ01000010">
    <property type="protein sequence ID" value="GIU67465.1"/>
    <property type="molecule type" value="Genomic_DNA"/>
</dbReference>
<dbReference type="InterPro" id="IPR010982">
    <property type="entry name" value="Lambda_DNA-bd_dom_sf"/>
</dbReference>
<proteinExistence type="predicted"/>
<gene>
    <name evidence="1" type="ORF">PsB1_1619</name>
</gene>
<protein>
    <submittedName>
        <fullName evidence="1">Transcriptional regulator</fullName>
    </submittedName>
</protein>
<keyword evidence="2" id="KW-1185">Reference proteome</keyword>
<dbReference type="Proteomes" id="UP001161064">
    <property type="component" value="Unassembled WGS sequence"/>
</dbReference>
<comment type="caution">
    <text evidence="1">The sequence shown here is derived from an EMBL/GenBank/DDBJ whole genome shotgun (WGS) entry which is preliminary data.</text>
</comment>
<organism evidence="1 2">
    <name type="scientific">Candidatus Phycosocius spiralis</name>
    <dbReference type="NCBI Taxonomy" id="2815099"/>
    <lineage>
        <taxon>Bacteria</taxon>
        <taxon>Pseudomonadati</taxon>
        <taxon>Pseudomonadota</taxon>
        <taxon>Alphaproteobacteria</taxon>
        <taxon>Caulobacterales</taxon>
        <taxon>Caulobacterales incertae sedis</taxon>
        <taxon>Candidatus Phycosocius</taxon>
    </lineage>
</organism>
<dbReference type="PANTHER" id="PTHR40455:SF1">
    <property type="entry name" value="ANTITOXIN HIGA"/>
    <property type="match status" value="1"/>
</dbReference>
<dbReference type="SUPFAM" id="SSF47413">
    <property type="entry name" value="lambda repressor-like DNA-binding domains"/>
    <property type="match status" value="1"/>
</dbReference>
<accession>A0ABQ4PWT9</accession>
<reference evidence="1" key="1">
    <citation type="submission" date="2021-05" db="EMBL/GenBank/DDBJ databases">
        <authorList>
            <person name="Tanabe Y."/>
        </authorList>
    </citation>
    <scope>NUCLEOTIDE SEQUENCE</scope>
    <source>
        <strain evidence="1">BOTRYCO-1</strain>
    </source>
</reference>
<sequence length="126" mass="13694">MTQGAVLRPVRTKADYEQALARIDALWAASYGTPEGDELEALAILVQAYEAQVWPTLPLDPIEALIAHMDLNGYQQSDLAAILGSPSRASETLNRKRALSLSMIRTISAKWGIPVSFLVKAYPLAA</sequence>
<dbReference type="InterPro" id="IPR039060">
    <property type="entry name" value="Antitox_HigA"/>
</dbReference>
<name>A0ABQ4PWT9_9PROT</name>
<evidence type="ECO:0000313" key="1">
    <source>
        <dbReference type="EMBL" id="GIU67465.1"/>
    </source>
</evidence>
<evidence type="ECO:0000313" key="2">
    <source>
        <dbReference type="Proteomes" id="UP001161064"/>
    </source>
</evidence>
<reference evidence="1" key="2">
    <citation type="journal article" date="2023" name="ISME Commun">
        <title>Characterization of a bloom-associated alphaproteobacterial lineage, 'Candidatus Phycosocius': insights into freshwater algal-bacterial interactions.</title>
        <authorList>
            <person name="Tanabe Y."/>
            <person name="Yamaguchi H."/>
            <person name="Yoshida M."/>
            <person name="Kai A."/>
            <person name="Okazaki Y."/>
        </authorList>
    </citation>
    <scope>NUCLEOTIDE SEQUENCE</scope>
    <source>
        <strain evidence="1">BOTRYCO-1</strain>
    </source>
</reference>
<dbReference type="PANTHER" id="PTHR40455">
    <property type="entry name" value="ANTITOXIN HIGA"/>
    <property type="match status" value="1"/>
</dbReference>